<evidence type="ECO:0000313" key="1">
    <source>
        <dbReference type="EMBL" id="ACB96242.1"/>
    </source>
</evidence>
<protein>
    <submittedName>
        <fullName evidence="1">Uncharacterized protein</fullName>
    </submittedName>
</protein>
<dbReference type="HOGENOM" id="CLU_1040699_0_0_5"/>
<dbReference type="KEGG" id="bid:Bind_2670"/>
<dbReference type="Proteomes" id="UP000001695">
    <property type="component" value="Chromosome"/>
</dbReference>
<sequence>MKPIGKFPSPYGLLIDIYPGQDRHDPNGYVFNADGMAILFGIYDPAQRKRFAEICTRGGGISSEHLRDVGGHMIPKIPLPRPHEPATPELPGGIEIGIPTDAWIDRLLETKTWFDRSKWLEKTIADNLNASKNWKIPPEFVAFGLQTILTAALEHLPDKEIACLEAAAWFAVSAHDEWRDAGLHWLEPFQATWLRDWLSARPRYRRFARLRRKLDPALPSWIAEVAS</sequence>
<proteinExistence type="predicted"/>
<dbReference type="EMBL" id="CP001016">
    <property type="protein sequence ID" value="ACB96242.1"/>
    <property type="molecule type" value="Genomic_DNA"/>
</dbReference>
<dbReference type="STRING" id="395963.Bind_2670"/>
<dbReference type="eggNOG" id="ENOG503433U">
    <property type="taxonomic scope" value="Bacteria"/>
</dbReference>
<organism evidence="1 2">
    <name type="scientific">Beijerinckia indica subsp. indica (strain ATCC 9039 / DSM 1715 / NCIMB 8712)</name>
    <dbReference type="NCBI Taxonomy" id="395963"/>
    <lineage>
        <taxon>Bacteria</taxon>
        <taxon>Pseudomonadati</taxon>
        <taxon>Pseudomonadota</taxon>
        <taxon>Alphaproteobacteria</taxon>
        <taxon>Hyphomicrobiales</taxon>
        <taxon>Beijerinckiaceae</taxon>
        <taxon>Beijerinckia</taxon>
    </lineage>
</organism>
<keyword evidence="2" id="KW-1185">Reference proteome</keyword>
<gene>
    <name evidence="1" type="ordered locus">Bind_2670</name>
</gene>
<reference evidence="2" key="1">
    <citation type="submission" date="2008-03" db="EMBL/GenBank/DDBJ databases">
        <title>Complete sequence of chromosome of Beijerinckia indica subsp. indica ATCC 9039.</title>
        <authorList>
            <consortium name="US DOE Joint Genome Institute"/>
            <person name="Copeland A."/>
            <person name="Lucas S."/>
            <person name="Lapidus A."/>
            <person name="Glavina del Rio T."/>
            <person name="Dalin E."/>
            <person name="Tice H."/>
            <person name="Bruce D."/>
            <person name="Goodwin L."/>
            <person name="Pitluck S."/>
            <person name="LaButti K."/>
            <person name="Schmutz J."/>
            <person name="Larimer F."/>
            <person name="Land M."/>
            <person name="Hauser L."/>
            <person name="Kyrpides N."/>
            <person name="Mikhailova N."/>
            <person name="Dunfield P.F."/>
            <person name="Dedysh S.N."/>
            <person name="Liesack W."/>
            <person name="Saw J.H."/>
            <person name="Alam M."/>
            <person name="Chen Y."/>
            <person name="Murrell J.C."/>
            <person name="Richardson P."/>
        </authorList>
    </citation>
    <scope>NUCLEOTIDE SEQUENCE [LARGE SCALE GENOMIC DNA]</scope>
    <source>
        <strain evidence="2">ATCC 9039 / DSM 1715 / NCIMB 8712</strain>
    </source>
</reference>
<dbReference type="AlphaFoldDB" id="B2IJC4"/>
<reference evidence="1 2" key="2">
    <citation type="journal article" date="2010" name="J. Bacteriol.">
        <title>Complete genome sequence of Beijerinckia indica subsp. indica.</title>
        <authorList>
            <person name="Tamas I."/>
            <person name="Dedysh S.N."/>
            <person name="Liesack W."/>
            <person name="Stott M.B."/>
            <person name="Alam M."/>
            <person name="Murrell J.C."/>
            <person name="Dunfield P.F."/>
        </authorList>
    </citation>
    <scope>NUCLEOTIDE SEQUENCE [LARGE SCALE GENOMIC DNA]</scope>
    <source>
        <strain evidence="2">ATCC 9039 / DSM 1715 / NCIMB 8712</strain>
    </source>
</reference>
<name>B2IJC4_BEII9</name>
<evidence type="ECO:0000313" key="2">
    <source>
        <dbReference type="Proteomes" id="UP000001695"/>
    </source>
</evidence>
<accession>B2IJC4</accession>